<name>A0A1P8U6Y8_9MICO</name>
<dbReference type="EMBL" id="CP018762">
    <property type="protein sequence ID" value="APZ33833.1"/>
    <property type="molecule type" value="Genomic_DNA"/>
</dbReference>
<evidence type="ECO:0000256" key="1">
    <source>
        <dbReference type="SAM" id="MobiDB-lite"/>
    </source>
</evidence>
<dbReference type="STRING" id="36805.BOH66_05860"/>
<keyword evidence="3" id="KW-1185">Reference proteome</keyword>
<proteinExistence type="predicted"/>
<evidence type="ECO:0000313" key="2">
    <source>
        <dbReference type="EMBL" id="APZ33833.1"/>
    </source>
</evidence>
<dbReference type="KEGG" id="maur:BOH66_05860"/>
<feature type="region of interest" description="Disordered" evidence="1">
    <location>
        <begin position="1"/>
        <end position="22"/>
    </location>
</feature>
<accession>A0A1P8U6Y8</accession>
<sequence length="188" mass="19735">MAALALGGCSAATVQSPAGASSSAPAIEVEEAVTTVDVRIARSLFDQDDALTDEQIVAAAREKGIAATVDGDTVVYSMTPAQQAEMLEQMRSSARDTADDLVADETNAVTAVDFDEAMTSFTVSVDGARYGMLQSLLALGFYLQGALFQQFNGVGADDIDVVVSFVDDATGEVLDTGSYQEMRKNLQQ</sequence>
<gene>
    <name evidence="2" type="ORF">BOH66_05860</name>
</gene>
<organism evidence="2 3">
    <name type="scientific">Microbacterium aurum</name>
    <dbReference type="NCBI Taxonomy" id="36805"/>
    <lineage>
        <taxon>Bacteria</taxon>
        <taxon>Bacillati</taxon>
        <taxon>Actinomycetota</taxon>
        <taxon>Actinomycetes</taxon>
        <taxon>Micrococcales</taxon>
        <taxon>Microbacteriaceae</taxon>
        <taxon>Microbacterium</taxon>
    </lineage>
</organism>
<dbReference type="Proteomes" id="UP000187185">
    <property type="component" value="Chromosome"/>
</dbReference>
<dbReference type="AlphaFoldDB" id="A0A1P8U6Y8"/>
<reference evidence="2 3" key="1">
    <citation type="submission" date="2016-12" db="EMBL/GenBank/DDBJ databases">
        <title>Complete genome sequence of Microbacterium aurum KACC 15219.</title>
        <authorList>
            <person name="Jung Y."/>
            <person name="Shin J.-H."/>
            <person name="Lee Y.-J."/>
            <person name="Yi H."/>
            <person name="Bahn Y.-S."/>
            <person name="Kim J.F."/>
            <person name="Lee D.-W."/>
        </authorList>
    </citation>
    <scope>NUCLEOTIDE SEQUENCE [LARGE SCALE GENOMIC DNA]</scope>
    <source>
        <strain evidence="2 3">KACC 15219</strain>
    </source>
</reference>
<protein>
    <submittedName>
        <fullName evidence="2">Uncharacterized protein</fullName>
    </submittedName>
</protein>
<evidence type="ECO:0000313" key="3">
    <source>
        <dbReference type="Proteomes" id="UP000187185"/>
    </source>
</evidence>